<evidence type="ECO:0000259" key="3">
    <source>
        <dbReference type="Pfam" id="PF02709"/>
    </source>
</evidence>
<dbReference type="Proteomes" id="UP000298285">
    <property type="component" value="Unassembled WGS sequence"/>
</dbReference>
<feature type="domain" description="Glycosyltransferase 2-like" evidence="2">
    <location>
        <begin position="10"/>
        <end position="164"/>
    </location>
</feature>
<dbReference type="InterPro" id="IPR027791">
    <property type="entry name" value="Galactosyl_T_C"/>
</dbReference>
<dbReference type="GO" id="GO:0016740">
    <property type="term" value="F:transferase activity"/>
    <property type="evidence" value="ECO:0007669"/>
    <property type="project" value="UniProtKB-KW"/>
</dbReference>
<dbReference type="RefSeq" id="WP_135105127.1">
    <property type="nucleotide sequence ID" value="NZ_JADGKW010000002.1"/>
</dbReference>
<proteinExistence type="predicted"/>
<accession>A0A4Y9INM3</accession>
<dbReference type="Gene3D" id="3.90.550.10">
    <property type="entry name" value="Spore Coat Polysaccharide Biosynthesis Protein SpsA, Chain A"/>
    <property type="match status" value="1"/>
</dbReference>
<dbReference type="PANTHER" id="PTHR43685">
    <property type="entry name" value="GLYCOSYLTRANSFERASE"/>
    <property type="match status" value="1"/>
</dbReference>
<name>A0A4Y9INM3_9BACT</name>
<dbReference type="Pfam" id="PF02709">
    <property type="entry name" value="Glyco_transf_7C"/>
    <property type="match status" value="1"/>
</dbReference>
<dbReference type="InterPro" id="IPR029044">
    <property type="entry name" value="Nucleotide-diphossugar_trans"/>
</dbReference>
<protein>
    <submittedName>
        <fullName evidence="4">Glycosyltransferase</fullName>
    </submittedName>
</protein>
<dbReference type="InterPro" id="IPR001173">
    <property type="entry name" value="Glyco_trans_2-like"/>
</dbReference>
<gene>
    <name evidence="4" type="ORF">E4T88_09105</name>
</gene>
<organism evidence="4 5">
    <name type="scientific">Dysgonomonas mossii</name>
    <dbReference type="NCBI Taxonomy" id="163665"/>
    <lineage>
        <taxon>Bacteria</taxon>
        <taxon>Pseudomonadati</taxon>
        <taxon>Bacteroidota</taxon>
        <taxon>Bacteroidia</taxon>
        <taxon>Bacteroidales</taxon>
        <taxon>Dysgonomonadaceae</taxon>
        <taxon>Dysgonomonas</taxon>
    </lineage>
</organism>
<dbReference type="Pfam" id="PF00535">
    <property type="entry name" value="Glycos_transf_2"/>
    <property type="match status" value="1"/>
</dbReference>
<dbReference type="CDD" id="cd06420">
    <property type="entry name" value="GT2_Chondriotin_Pol_N"/>
    <property type="match status" value="1"/>
</dbReference>
<evidence type="ECO:0000259" key="2">
    <source>
        <dbReference type="Pfam" id="PF00535"/>
    </source>
</evidence>
<evidence type="ECO:0000256" key="1">
    <source>
        <dbReference type="ARBA" id="ARBA00022679"/>
    </source>
</evidence>
<dbReference type="SUPFAM" id="SSF53448">
    <property type="entry name" value="Nucleotide-diphospho-sugar transferases"/>
    <property type="match status" value="1"/>
</dbReference>
<dbReference type="EMBL" id="SPPK01000002">
    <property type="protein sequence ID" value="TFU90157.1"/>
    <property type="molecule type" value="Genomic_DNA"/>
</dbReference>
<feature type="domain" description="Galactosyltransferase C-terminal" evidence="3">
    <location>
        <begin position="176"/>
        <end position="230"/>
    </location>
</feature>
<dbReference type="OrthoDB" id="9815923at2"/>
<dbReference type="PANTHER" id="PTHR43685:SF3">
    <property type="entry name" value="SLR2126 PROTEIN"/>
    <property type="match status" value="1"/>
</dbReference>
<dbReference type="AlphaFoldDB" id="A0A4Y9INM3"/>
<keyword evidence="1 4" id="KW-0808">Transferase</keyword>
<sequence>MNNNDFSITLIISTYNWPEALKVSLLSVTNQTCLPIEVIVADDGSRDDTRKLIERMQKSFPCKLIHVWHEDNGFRLSEIRNKAIMKASGDYIIQIDGDIILEKHFVEDHHSFAQKGCFTSGSRVKLSPKSSAEVLRNGTVDIPFSWSSFFQPNRLRSKFLQNYFRFRYKADHPYFVRGCNTAFWKEDLLKVNGYNEDIIGWGYEDNEIAARLTFAGIKRQFLKMGAVEYHIDHPVNSRDKANQNHKTLLETINSQGTYCQNGLDKY</sequence>
<reference evidence="4 5" key="1">
    <citation type="submission" date="2019-03" db="EMBL/GenBank/DDBJ databases">
        <title>Diversity of the mouse oral microbiome.</title>
        <authorList>
            <person name="Joseph S."/>
            <person name="Aduse-Opoku J."/>
            <person name="Curtis M."/>
            <person name="Wade W."/>
            <person name="Hashim A."/>
        </authorList>
    </citation>
    <scope>NUCLEOTIDE SEQUENCE [LARGE SCALE GENOMIC DNA]</scope>
    <source>
        <strain evidence="4 5">P11</strain>
    </source>
</reference>
<dbReference type="InterPro" id="IPR050834">
    <property type="entry name" value="Glycosyltransf_2"/>
</dbReference>
<evidence type="ECO:0000313" key="4">
    <source>
        <dbReference type="EMBL" id="TFU90157.1"/>
    </source>
</evidence>
<comment type="caution">
    <text evidence="4">The sequence shown here is derived from an EMBL/GenBank/DDBJ whole genome shotgun (WGS) entry which is preliminary data.</text>
</comment>
<evidence type="ECO:0000313" key="5">
    <source>
        <dbReference type="Proteomes" id="UP000298285"/>
    </source>
</evidence>